<keyword evidence="3" id="KW-1185">Reference proteome</keyword>
<gene>
    <name evidence="2" type="ORF">OU421_12070</name>
</gene>
<name>A0A9X9S609_METOG</name>
<evidence type="ECO:0000256" key="1">
    <source>
        <dbReference type="SAM" id="Phobius"/>
    </source>
</evidence>
<keyword evidence="1" id="KW-0812">Transmembrane</keyword>
<accession>A0A9X9S609</accession>
<keyword evidence="1" id="KW-1133">Transmembrane helix</keyword>
<evidence type="ECO:0000313" key="3">
    <source>
        <dbReference type="Proteomes" id="UP001163096"/>
    </source>
</evidence>
<reference evidence="2" key="1">
    <citation type="submission" date="2022-11" db="EMBL/GenBank/DDBJ databases">
        <title>Complete genome sequence of Methanogenium organophilum DSM 3596.</title>
        <authorList>
            <person name="Chen S.-C."/>
            <person name="Lai S.-J."/>
            <person name="You Y.-T."/>
        </authorList>
    </citation>
    <scope>NUCLEOTIDE SEQUENCE</scope>
    <source>
        <strain evidence="2">DSM 3596</strain>
    </source>
</reference>
<dbReference type="AlphaFoldDB" id="A0A9X9S609"/>
<feature type="transmembrane region" description="Helical" evidence="1">
    <location>
        <begin position="26"/>
        <end position="44"/>
    </location>
</feature>
<dbReference type="EMBL" id="CP113361">
    <property type="protein sequence ID" value="WAI02614.1"/>
    <property type="molecule type" value="Genomic_DNA"/>
</dbReference>
<protein>
    <submittedName>
        <fullName evidence="2">Uncharacterized protein</fullName>
    </submittedName>
</protein>
<sequence length="61" mass="6646">MATVFGFSALIMSAFKIISNFGTTTVITVGYSLMGAMLVMPAILKGISRFETDEEMHPLTR</sequence>
<organism evidence="2 3">
    <name type="scientific">Methanogenium organophilum</name>
    <dbReference type="NCBI Taxonomy" id="2199"/>
    <lineage>
        <taxon>Archaea</taxon>
        <taxon>Methanobacteriati</taxon>
        <taxon>Methanobacteriota</taxon>
        <taxon>Stenosarchaea group</taxon>
        <taxon>Methanomicrobia</taxon>
        <taxon>Methanomicrobiales</taxon>
        <taxon>Methanomicrobiaceae</taxon>
        <taxon>Methanogenium</taxon>
    </lineage>
</organism>
<evidence type="ECO:0000313" key="2">
    <source>
        <dbReference type="EMBL" id="WAI02614.1"/>
    </source>
</evidence>
<dbReference type="KEGG" id="mou:OU421_12070"/>
<proteinExistence type="predicted"/>
<keyword evidence="1" id="KW-0472">Membrane</keyword>
<dbReference type="Proteomes" id="UP001163096">
    <property type="component" value="Chromosome"/>
</dbReference>
<dbReference type="SUPFAM" id="SSF82866">
    <property type="entry name" value="Multidrug efflux transporter AcrB transmembrane domain"/>
    <property type="match status" value="1"/>
</dbReference>